<gene>
    <name evidence="11" type="ORF">ES332_A05G417000v1</name>
</gene>
<keyword evidence="12" id="KW-1185">Reference proteome</keyword>
<dbReference type="PROSITE" id="PS51903">
    <property type="entry name" value="CLP_R"/>
    <property type="match status" value="1"/>
</dbReference>
<dbReference type="GO" id="GO:0005737">
    <property type="term" value="C:cytoplasm"/>
    <property type="evidence" value="ECO:0007669"/>
    <property type="project" value="InterPro"/>
</dbReference>
<dbReference type="InterPro" id="IPR018368">
    <property type="entry name" value="ClpA/B_CS1"/>
</dbReference>
<dbReference type="FunFam" id="1.10.8.60:FF:000017">
    <property type="entry name" value="ATP-dependent chaperone ClpB"/>
    <property type="match status" value="1"/>
</dbReference>
<name>A0A5D2QUJ5_GOSTO</name>
<dbReference type="InterPro" id="IPR050130">
    <property type="entry name" value="ClpA_ClpB"/>
</dbReference>
<dbReference type="NCBIfam" id="TIGR03346">
    <property type="entry name" value="chaperone_ClpB"/>
    <property type="match status" value="1"/>
</dbReference>
<evidence type="ECO:0000313" key="12">
    <source>
        <dbReference type="Proteomes" id="UP000322667"/>
    </source>
</evidence>
<dbReference type="InterPro" id="IPR027417">
    <property type="entry name" value="P-loop_NTPase"/>
</dbReference>
<proteinExistence type="inferred from homology"/>
<organism evidence="11 12">
    <name type="scientific">Gossypium tomentosum</name>
    <name type="common">Hawaiian cotton</name>
    <name type="synonym">Gossypium sandvicense</name>
    <dbReference type="NCBI Taxonomy" id="34277"/>
    <lineage>
        <taxon>Eukaryota</taxon>
        <taxon>Viridiplantae</taxon>
        <taxon>Streptophyta</taxon>
        <taxon>Embryophyta</taxon>
        <taxon>Tracheophyta</taxon>
        <taxon>Spermatophyta</taxon>
        <taxon>Magnoliopsida</taxon>
        <taxon>eudicotyledons</taxon>
        <taxon>Gunneridae</taxon>
        <taxon>Pentapetalae</taxon>
        <taxon>rosids</taxon>
        <taxon>malvids</taxon>
        <taxon>Malvales</taxon>
        <taxon>Malvaceae</taxon>
        <taxon>Malvoideae</taxon>
        <taxon>Gossypium</taxon>
    </lineage>
</organism>
<dbReference type="SUPFAM" id="SSF81923">
    <property type="entry name" value="Double Clp-N motif"/>
    <property type="match status" value="1"/>
</dbReference>
<evidence type="ECO:0000259" key="10">
    <source>
        <dbReference type="PROSITE" id="PS51903"/>
    </source>
</evidence>
<dbReference type="SUPFAM" id="SSF52540">
    <property type="entry name" value="P-loop containing nucleoside triphosphate hydrolases"/>
    <property type="match status" value="2"/>
</dbReference>
<dbReference type="PANTHER" id="PTHR11638:SF18">
    <property type="entry name" value="HEAT SHOCK PROTEIN 104"/>
    <property type="match status" value="1"/>
</dbReference>
<evidence type="ECO:0000256" key="4">
    <source>
        <dbReference type="ARBA" id="ARBA00022840"/>
    </source>
</evidence>
<dbReference type="InterPro" id="IPR017730">
    <property type="entry name" value="Chaperonin_ClpB"/>
</dbReference>
<dbReference type="Pfam" id="PF10431">
    <property type="entry name" value="ClpB_D2-small"/>
    <property type="match status" value="1"/>
</dbReference>
<dbReference type="Pfam" id="PF07724">
    <property type="entry name" value="AAA_2"/>
    <property type="match status" value="1"/>
</dbReference>
<accession>A0A5D2QUJ5</accession>
<reference evidence="11 12" key="1">
    <citation type="submission" date="2019-07" db="EMBL/GenBank/DDBJ databases">
        <title>WGS assembly of Gossypium tomentosum.</title>
        <authorList>
            <person name="Chen Z.J."/>
            <person name="Sreedasyam A."/>
            <person name="Ando A."/>
            <person name="Song Q."/>
            <person name="De L."/>
            <person name="Hulse-Kemp A."/>
            <person name="Ding M."/>
            <person name="Ye W."/>
            <person name="Kirkbride R."/>
            <person name="Jenkins J."/>
            <person name="Plott C."/>
            <person name="Lovell J."/>
            <person name="Lin Y.-M."/>
            <person name="Vaughn R."/>
            <person name="Liu B."/>
            <person name="Li W."/>
            <person name="Simpson S."/>
            <person name="Scheffler B."/>
            <person name="Saski C."/>
            <person name="Grover C."/>
            <person name="Hu G."/>
            <person name="Conover J."/>
            <person name="Carlson J."/>
            <person name="Shu S."/>
            <person name="Boston L."/>
            <person name="Williams M."/>
            <person name="Peterson D."/>
            <person name="Mcgee K."/>
            <person name="Jones D."/>
            <person name="Wendel J."/>
            <person name="Stelly D."/>
            <person name="Grimwood J."/>
            <person name="Schmutz J."/>
        </authorList>
    </citation>
    <scope>NUCLEOTIDE SEQUENCE [LARGE SCALE GENOMIC DNA]</scope>
    <source>
        <strain evidence="11">7179.01</strain>
    </source>
</reference>
<dbReference type="PANTHER" id="PTHR11638">
    <property type="entry name" value="ATP-DEPENDENT CLP PROTEASE"/>
    <property type="match status" value="1"/>
</dbReference>
<dbReference type="FunFam" id="3.40.50.300:FF:000025">
    <property type="entry name" value="ATP-dependent Clp protease subunit"/>
    <property type="match status" value="1"/>
</dbReference>
<dbReference type="GO" id="GO:0034605">
    <property type="term" value="P:cellular response to heat"/>
    <property type="evidence" value="ECO:0007669"/>
    <property type="project" value="TreeGrafter"/>
</dbReference>
<evidence type="ECO:0000313" key="11">
    <source>
        <dbReference type="EMBL" id="TYI30874.1"/>
    </source>
</evidence>
<keyword evidence="3 8" id="KW-0547">Nucleotide-binding</keyword>
<dbReference type="InterPro" id="IPR003959">
    <property type="entry name" value="ATPase_AAA_core"/>
</dbReference>
<dbReference type="Pfam" id="PF00004">
    <property type="entry name" value="AAA"/>
    <property type="match status" value="1"/>
</dbReference>
<dbReference type="GO" id="GO:0042026">
    <property type="term" value="P:protein refolding"/>
    <property type="evidence" value="ECO:0007669"/>
    <property type="project" value="InterPro"/>
</dbReference>
<comment type="similarity">
    <text evidence="1 8">Belongs to the ClpA/ClpB family.</text>
</comment>
<dbReference type="InterPro" id="IPR003593">
    <property type="entry name" value="AAA+_ATPase"/>
</dbReference>
<dbReference type="SMART" id="SM01086">
    <property type="entry name" value="ClpB_D2-small"/>
    <property type="match status" value="1"/>
</dbReference>
<feature type="coiled-coil region" evidence="9">
    <location>
        <begin position="522"/>
        <end position="614"/>
    </location>
</feature>
<sequence>MAAASSSVASLSGVSLCATCSFPNKNNLFSLHPCISLSFPSKPNSLKSFKPLHLRKNGVLDKFSRTSSRPFVVRCEASAGRITQQEFTEMAWQAIVSSPDVARENKHQIVETEHLMKALLEQKNGLARRIFAKVGVDNTRLLEATDKFIQRQPKVLGESAGSMLGRDLEALIQRARQYKKDYWDSFVSAEHLVLGFTQDQRFGKQLFTDFQISDQSLKSAVESIRGRQSVIDQDPEGKYEALEKYGKDLTAMAREGKLDPVIGRDDEIRRCIQILSRRTKNNPVLIGEPGVGKTAISEGLAQRIVAGDVPQALTDRKLISLDMGALIAGAKYRGEFEDRLKAVLKEVTESDGQIILFIDEIHTVVGAGATNGAMDAGNLLKPMLGRGELRCIGATTLDEYRKYIEKDPALERRFQQVYVGQPSVEDTVSILRGLRERYELHHGVRVSDSALVEAAILSDRYISGRFLPDKAIDLVDEAAAKLKMEITSKPTALDEINRSVLKLEMERLSLTNDTDKASRDRLSRLESELSLLKKRQAELTEQWEHEKTVMTRIQSIKEEIDRVNVEIQQAEREYDLNRAAELKYGSLNSLQRQLADAENELDEYMKSGKSMLREEVTGNDIAEVVSKWTGIPVSKLQQSEKEKLLHLEEVLHKRVVGQDPAVRSVAEAIQRSRAGLSDPRRPIASFMFMGPTGVGKTELAKALASYLFNTEEALVRIDMSEYMEKHAVSRLIGAPPGYVGYEEGGQLTEIVRRRPYAVILFDEIEKAHGDVFNVFLQILDDGRVTDSQGRTVSFTNTVIIMTSNVGSQYILNSDEDTPKNIAYGTIKQRVMEAARAVFRPEFMNRVDEYIVFQPLDREEISSIVRLQLERVQKRLSDKKIKLQITDAAVQLLGNLGYDPNYGARPVKRVIQQNVENELAKGILRGEFKDEDTILVDTEQTAVPNGPIPQQKLVFKRLNGDLDTQAIGSQEALSKTV</sequence>
<keyword evidence="6 8" id="KW-0143">Chaperone</keyword>
<dbReference type="Gene3D" id="1.10.8.60">
    <property type="match status" value="1"/>
</dbReference>
<dbReference type="InterPro" id="IPR019489">
    <property type="entry name" value="Clp_ATPase_C"/>
</dbReference>
<evidence type="ECO:0000256" key="1">
    <source>
        <dbReference type="ARBA" id="ARBA00008675"/>
    </source>
</evidence>
<evidence type="ECO:0000256" key="2">
    <source>
        <dbReference type="ARBA" id="ARBA00022737"/>
    </source>
</evidence>
<dbReference type="CDD" id="cd00009">
    <property type="entry name" value="AAA"/>
    <property type="match status" value="1"/>
</dbReference>
<protein>
    <recommendedName>
        <fullName evidence="10">Clp R domain-containing protein</fullName>
    </recommendedName>
</protein>
<dbReference type="AlphaFoldDB" id="A0A5D2QUJ5"/>
<dbReference type="InterPro" id="IPR004176">
    <property type="entry name" value="Clp_R_N"/>
</dbReference>
<evidence type="ECO:0000256" key="9">
    <source>
        <dbReference type="SAM" id="Coils"/>
    </source>
</evidence>
<keyword evidence="5" id="KW-0809">Transit peptide</keyword>
<dbReference type="InterPro" id="IPR036628">
    <property type="entry name" value="Clp_N_dom_sf"/>
</dbReference>
<keyword evidence="4 8" id="KW-0067">ATP-binding</keyword>
<dbReference type="PROSITE" id="PS00870">
    <property type="entry name" value="CLPAB_1"/>
    <property type="match status" value="1"/>
</dbReference>
<dbReference type="Proteomes" id="UP000322667">
    <property type="component" value="Chromosome A05"/>
</dbReference>
<evidence type="ECO:0000256" key="7">
    <source>
        <dbReference type="PROSITE-ProRule" id="PRU01251"/>
    </source>
</evidence>
<dbReference type="InterPro" id="IPR001270">
    <property type="entry name" value="ClpA/B"/>
</dbReference>
<dbReference type="Gene3D" id="1.10.1780.10">
    <property type="entry name" value="Clp, N-terminal domain"/>
    <property type="match status" value="1"/>
</dbReference>
<dbReference type="Pfam" id="PF02861">
    <property type="entry name" value="Clp_N"/>
    <property type="match status" value="1"/>
</dbReference>
<dbReference type="Pfam" id="PF17871">
    <property type="entry name" value="AAA_lid_9"/>
    <property type="match status" value="1"/>
</dbReference>
<dbReference type="FunFam" id="1.10.1780.10:FF:000006">
    <property type="entry name" value="Chaperone protein ClpB3, chloroplastic"/>
    <property type="match status" value="1"/>
</dbReference>
<feature type="domain" description="Clp R" evidence="10">
    <location>
        <begin position="83"/>
        <end position="227"/>
    </location>
</feature>
<dbReference type="EMBL" id="CM017614">
    <property type="protein sequence ID" value="TYI30874.1"/>
    <property type="molecule type" value="Genomic_DNA"/>
</dbReference>
<dbReference type="InterPro" id="IPR028299">
    <property type="entry name" value="ClpA/B_CS2"/>
</dbReference>
<dbReference type="InterPro" id="IPR041546">
    <property type="entry name" value="ClpA/ClpB_AAA_lid"/>
</dbReference>
<dbReference type="GO" id="GO:0005524">
    <property type="term" value="F:ATP binding"/>
    <property type="evidence" value="ECO:0007669"/>
    <property type="project" value="UniProtKB-KW"/>
</dbReference>
<dbReference type="SMART" id="SM00382">
    <property type="entry name" value="AAA"/>
    <property type="match status" value="2"/>
</dbReference>
<dbReference type="GO" id="GO:0016887">
    <property type="term" value="F:ATP hydrolysis activity"/>
    <property type="evidence" value="ECO:0007669"/>
    <property type="project" value="InterPro"/>
</dbReference>
<dbReference type="FunFam" id="3.40.50.300:FF:000120">
    <property type="entry name" value="ATP-dependent chaperone ClpB"/>
    <property type="match status" value="1"/>
</dbReference>
<evidence type="ECO:0000256" key="3">
    <source>
        <dbReference type="ARBA" id="ARBA00022741"/>
    </source>
</evidence>
<dbReference type="Gene3D" id="3.40.50.300">
    <property type="entry name" value="P-loop containing nucleotide triphosphate hydrolases"/>
    <property type="match status" value="3"/>
</dbReference>
<dbReference type="FunFam" id="3.40.50.300:FF:000010">
    <property type="entry name" value="Chaperone clpB 1, putative"/>
    <property type="match status" value="1"/>
</dbReference>
<evidence type="ECO:0000256" key="8">
    <source>
        <dbReference type="RuleBase" id="RU004432"/>
    </source>
</evidence>
<keyword evidence="2 7" id="KW-0677">Repeat</keyword>
<dbReference type="PRINTS" id="PR00300">
    <property type="entry name" value="CLPPROTEASEA"/>
</dbReference>
<dbReference type="PROSITE" id="PS00871">
    <property type="entry name" value="CLPAB_2"/>
    <property type="match status" value="1"/>
</dbReference>
<evidence type="ECO:0000256" key="5">
    <source>
        <dbReference type="ARBA" id="ARBA00022946"/>
    </source>
</evidence>
<evidence type="ECO:0000256" key="6">
    <source>
        <dbReference type="ARBA" id="ARBA00023186"/>
    </source>
</evidence>
<dbReference type="CDD" id="cd19499">
    <property type="entry name" value="RecA-like_ClpB_Hsp104-like"/>
    <property type="match status" value="1"/>
</dbReference>
<keyword evidence="9" id="KW-0175">Coiled coil</keyword>